<dbReference type="RefSeq" id="WP_220105465.1">
    <property type="nucleotide sequence ID" value="NZ_JAHZSS010000030.1"/>
</dbReference>
<evidence type="ECO:0000313" key="9">
    <source>
        <dbReference type="Proteomes" id="UP001166251"/>
    </source>
</evidence>
<dbReference type="InterPro" id="IPR051791">
    <property type="entry name" value="Pra-immunoreactive"/>
</dbReference>
<dbReference type="PANTHER" id="PTHR36115">
    <property type="entry name" value="PROLINE-RICH ANTIGEN HOMOLOG-RELATED"/>
    <property type="match status" value="1"/>
</dbReference>
<keyword evidence="9" id="KW-1185">Reference proteome</keyword>
<protein>
    <submittedName>
        <fullName evidence="8">RDD family protein</fullName>
    </submittedName>
</protein>
<evidence type="ECO:0000256" key="2">
    <source>
        <dbReference type="ARBA" id="ARBA00022475"/>
    </source>
</evidence>
<proteinExistence type="predicted"/>
<keyword evidence="2" id="KW-1003">Cell membrane</keyword>
<dbReference type="Proteomes" id="UP001166251">
    <property type="component" value="Unassembled WGS sequence"/>
</dbReference>
<dbReference type="PANTHER" id="PTHR36115:SF10">
    <property type="entry name" value="RDD DOMAIN-CONTAINING PROTEIN"/>
    <property type="match status" value="1"/>
</dbReference>
<feature type="transmembrane region" description="Helical" evidence="6">
    <location>
        <begin position="21"/>
        <end position="45"/>
    </location>
</feature>
<keyword evidence="3 6" id="KW-0812">Transmembrane</keyword>
<evidence type="ECO:0000256" key="5">
    <source>
        <dbReference type="ARBA" id="ARBA00023136"/>
    </source>
</evidence>
<comment type="caution">
    <text evidence="8">The sequence shown here is derived from an EMBL/GenBank/DDBJ whole genome shotgun (WGS) entry which is preliminary data.</text>
</comment>
<keyword evidence="4 6" id="KW-1133">Transmembrane helix</keyword>
<evidence type="ECO:0000256" key="3">
    <source>
        <dbReference type="ARBA" id="ARBA00022692"/>
    </source>
</evidence>
<feature type="transmembrane region" description="Helical" evidence="6">
    <location>
        <begin position="65"/>
        <end position="83"/>
    </location>
</feature>
<accession>A0ABS7EKG8</accession>
<organism evidence="8 9">
    <name type="scientific">Neiella holothuriorum</name>
    <dbReference type="NCBI Taxonomy" id="2870530"/>
    <lineage>
        <taxon>Bacteria</taxon>
        <taxon>Pseudomonadati</taxon>
        <taxon>Pseudomonadota</taxon>
        <taxon>Gammaproteobacteria</taxon>
        <taxon>Alteromonadales</taxon>
        <taxon>Echinimonadaceae</taxon>
        <taxon>Neiella</taxon>
    </lineage>
</organism>
<evidence type="ECO:0000256" key="1">
    <source>
        <dbReference type="ARBA" id="ARBA00004651"/>
    </source>
</evidence>
<evidence type="ECO:0000256" key="4">
    <source>
        <dbReference type="ARBA" id="ARBA00022989"/>
    </source>
</evidence>
<feature type="domain" description="RDD" evidence="7">
    <location>
        <begin position="8"/>
        <end position="143"/>
    </location>
</feature>
<sequence length="161" mass="18122">MRPTYPPATFVRRFAAIVYDSLLAASIWVSAHIIGFIIVAISAQFGWPDLTSHNGDIGSYLMSQAWYSLYLISAVAIFFMWFWTHGGQTLGMKAWRLRIQNDDGTPIHPRQAVVRVCFALGGLGNLLMLVDWKNKKALHDRLSDSVVVTLPKGENRPLPRH</sequence>
<dbReference type="Pfam" id="PF06271">
    <property type="entry name" value="RDD"/>
    <property type="match status" value="1"/>
</dbReference>
<keyword evidence="5 6" id="KW-0472">Membrane</keyword>
<evidence type="ECO:0000313" key="8">
    <source>
        <dbReference type="EMBL" id="MBW8192843.1"/>
    </source>
</evidence>
<comment type="subcellular location">
    <subcellularLocation>
        <location evidence="1">Cell membrane</location>
        <topology evidence="1">Multi-pass membrane protein</topology>
    </subcellularLocation>
</comment>
<reference evidence="8" key="1">
    <citation type="submission" date="2021-07" db="EMBL/GenBank/DDBJ databases">
        <title>Neiella marina sp. nov., isolated from the intestinal content of sea cucumber Apostichopus japonicus.</title>
        <authorList>
            <person name="Bai X."/>
        </authorList>
    </citation>
    <scope>NUCLEOTIDE SEQUENCE</scope>
    <source>
        <strain evidence="8">126</strain>
    </source>
</reference>
<evidence type="ECO:0000259" key="7">
    <source>
        <dbReference type="Pfam" id="PF06271"/>
    </source>
</evidence>
<name>A0ABS7EKG8_9GAMM</name>
<gene>
    <name evidence="8" type="ORF">K0504_17535</name>
</gene>
<dbReference type="EMBL" id="JAHZSS010000030">
    <property type="protein sequence ID" value="MBW8192843.1"/>
    <property type="molecule type" value="Genomic_DNA"/>
</dbReference>
<dbReference type="InterPro" id="IPR010432">
    <property type="entry name" value="RDD"/>
</dbReference>
<evidence type="ECO:0000256" key="6">
    <source>
        <dbReference type="SAM" id="Phobius"/>
    </source>
</evidence>